<dbReference type="EMBL" id="JALPRK010000005">
    <property type="protein sequence ID" value="MCK8487006.1"/>
    <property type="molecule type" value="Genomic_DNA"/>
</dbReference>
<evidence type="ECO:0000259" key="2">
    <source>
        <dbReference type="Pfam" id="PF13020"/>
    </source>
</evidence>
<sequence>MILQTEDRLTTIATKTMGELQVFLNQVLNDNQTYRSLSNVIDHMKHEYANRFVIELLQNGYDAICSGRLDDPSCNGKIKMVLSENSGRHSVFYFANTGRPITENNFKSLSSLALSDKKPSESVGNKGVGFKSVLQVCMSPQVYSGKWEDEEGFSGFCFEFTPDKIELLTEKIIEMVERKQVPDFGDIFGVPVTMKHWPHQQIEELEQIVHRLYPNRENAIRHFFYSEMKHLSPYSLPFPLSPNDADPILKQLGEEGYVTIIRLELNQPDALDLTKKAMFDLNEQSWLFLDHITELQIEHRAEDGLLVQEKKMYKKETTLIDRDSKLSEVLIWSEEQEPALYWRWTKTIGGIGDPQMRNKILQAVSELHQSWADLDEARIEVAVRKGGRRETGLIYIYLPTRQSTGLAAHLNAPFFGQINRGGIDHGKRWNGLLLSELASFLLEAVRQVLDLQPPESGDMVIDLLSFRSNLGESEPGRILASHVDRILKEDQIELAHWPILPFRNVDNQQEFGTMADLICLPKMWSYRLFSREDLSGKLGIGIVCDVSDDRYPALDMLAKHANINMYPDDNHKAEWIETYARLLRSLDSSIAVWQLFYDEVMLLIPDPERLQRRYVLLGQDGELHLAGDEEQLGEVFLSPSQSTDANGEEATSHDPDKIPSFMRYKIAYLNEELDKHREKGGKRTGDLLKYLRNGNLVEDFRVQTFLDKIILPEMPSRRVPYGTTKSDQLFELLDWAMHLCFGSRATDSYQNRFLRLWLPSRSGWIPAIESYFSADWDRTGVTNHAGMLSRFFEATAYYGGLGRQLLNMSELPHSFQKFGESRVARFFKICGATDYLKLVPAVPGGTISFRGWGNRYRFNTPTEGYFEKGQMLDFKKAVEAARCNYEGDFEYELREVMNIDGIKGYEHFSDDVKRLFASLVVYSATYWETGEWRWLRIHKMRGATPYLTAPSLVYVTLQQLAWVPVPADKLEDFTFRRIADTWYVPAADLTASRANFSFVPYMDRFVVSELEQDGRLELFCKLGLNKFRATSAKEAVKLLDLLATLHFEDKVNPNQMNYLKGHYRTAWDTLLQQMGDQHRHADITPPSKILYTKARKVHVADLGETSERIYIPDDKKLVVRLERNPLVSILLIDGRPGYAELLKSMYGEALPLLSDLTQLVRIDDSDWNSDIPSESDEMFIEGDRQWLLPFLLTVAIFREDSYINVSSPAYNRLLSELQGIRIVFCESIVISLEDKHSGSLEQTRHLIHASKEHKTIFIEKATRGNEEELATALAEYLENVPMEMYLKHAFSKLDFDLRSVVPDRQALIRALQSIKISEENFESVEHALNHNLGWVIDRLAPVLRLYGDGEILLDKQLTEEGDLKELLDEVLPDTIKSTNLLRFAKESANDFQMGQRLFDEFDVPLSVWNEALAGMTVPRRIIENGELIQEFNSLKGLFRDLVYGILRYEVRSGRQGIDEYVASKAEYESWKLPNGWCTLYWQLPEEVFVGSLMEVLHEMRVDFNLLASIRGVSYFTDIKDLLSQTIPDINVSAYEIKQSNQILVRNTIKVMLSAFLAHYQVKGLNTPSVLHVPETTLFQNILREGLEERMELVHWEDKDAYTFILASPSMGQLGHFLPEGIVSVKSRHELLTLLQVQDGDLEQAEEKLEQEKEKANKAKRTATIFGRPFDTEESNLYQLANLVDSMTLPEDTVYGDILNPIELGKMGPRRQRNGSGRGIQTKGTIVRENKQIEMTVGIVGELWAYRYLQKRFPNACSTDSWKSENRMYRFGGETGDDRLGYDFEITQNRKTYHIEVKATRGREPYFELGSTEQRRAIEDASKRTKEFVVLFITNVFDKPEFHWLSNPYAGANKELYRIVEAGARVFFRWSEKGKE</sequence>
<proteinExistence type="predicted"/>
<accession>A0A9X1XYE3</accession>
<feature type="domain" description="Protein NO VEIN C-terminal" evidence="2">
    <location>
        <begin position="1774"/>
        <end position="1842"/>
    </location>
</feature>
<dbReference type="NCBIfam" id="NF047352">
    <property type="entry name" value="P_loop_sacsin"/>
    <property type="match status" value="1"/>
</dbReference>
<keyword evidence="4" id="KW-1185">Reference proteome</keyword>
<gene>
    <name evidence="3" type="ORF">M0651_07480</name>
</gene>
<dbReference type="PANTHER" id="PTHR32387:SF0">
    <property type="entry name" value="PROTEIN NO VEIN"/>
    <property type="match status" value="1"/>
</dbReference>
<organism evidence="3 4">
    <name type="scientific">Paenibacillus mellifer</name>
    <dbReference type="NCBI Taxonomy" id="2937794"/>
    <lineage>
        <taxon>Bacteria</taxon>
        <taxon>Bacillati</taxon>
        <taxon>Bacillota</taxon>
        <taxon>Bacilli</taxon>
        <taxon>Bacillales</taxon>
        <taxon>Paenibacillaceae</taxon>
        <taxon>Paenibacillus</taxon>
    </lineage>
</organism>
<protein>
    <submittedName>
        <fullName evidence="3">DUF3883 domain-containing protein</fullName>
    </submittedName>
</protein>
<evidence type="ECO:0000313" key="3">
    <source>
        <dbReference type="EMBL" id="MCK8487006.1"/>
    </source>
</evidence>
<keyword evidence="1" id="KW-0175">Coiled coil</keyword>
<name>A0A9X1XYE3_9BACL</name>
<comment type="caution">
    <text evidence="3">The sequence shown here is derived from an EMBL/GenBank/DDBJ whole genome shotgun (WGS) entry which is preliminary data.</text>
</comment>
<dbReference type="Proteomes" id="UP001139534">
    <property type="component" value="Unassembled WGS sequence"/>
</dbReference>
<dbReference type="Pfam" id="PF13020">
    <property type="entry name" value="NOV_C"/>
    <property type="match status" value="1"/>
</dbReference>
<dbReference type="Gene3D" id="3.30.565.10">
    <property type="entry name" value="Histidine kinase-like ATPase, C-terminal domain"/>
    <property type="match status" value="1"/>
</dbReference>
<dbReference type="InterPro" id="IPR052957">
    <property type="entry name" value="Auxin_embryo_med"/>
</dbReference>
<dbReference type="PANTHER" id="PTHR32387">
    <property type="entry name" value="WU:FJ29H11"/>
    <property type="match status" value="1"/>
</dbReference>
<dbReference type="RefSeq" id="WP_248551219.1">
    <property type="nucleotide sequence ID" value="NZ_JALPRK010000005.1"/>
</dbReference>
<dbReference type="SUPFAM" id="SSF55874">
    <property type="entry name" value="ATPase domain of HSP90 chaperone/DNA topoisomerase II/histidine kinase"/>
    <property type="match status" value="1"/>
</dbReference>
<dbReference type="InterPro" id="IPR036890">
    <property type="entry name" value="HATPase_C_sf"/>
</dbReference>
<evidence type="ECO:0000256" key="1">
    <source>
        <dbReference type="SAM" id="Coils"/>
    </source>
</evidence>
<feature type="coiled-coil region" evidence="1">
    <location>
        <begin position="1634"/>
        <end position="1661"/>
    </location>
</feature>
<reference evidence="3" key="1">
    <citation type="submission" date="2022-04" db="EMBL/GenBank/DDBJ databases">
        <authorList>
            <person name="Seo M.-J."/>
        </authorList>
    </citation>
    <scope>NUCLEOTIDE SEQUENCE</scope>
    <source>
        <strain evidence="3">MBLB2552</strain>
    </source>
</reference>
<evidence type="ECO:0000313" key="4">
    <source>
        <dbReference type="Proteomes" id="UP001139534"/>
    </source>
</evidence>
<dbReference type="InterPro" id="IPR024975">
    <property type="entry name" value="NOV_C"/>
</dbReference>